<accession>A0AAV7RYR3</accession>
<feature type="region of interest" description="Disordered" evidence="1">
    <location>
        <begin position="59"/>
        <end position="89"/>
    </location>
</feature>
<evidence type="ECO:0000313" key="2">
    <source>
        <dbReference type="EMBL" id="KAJ1156364.1"/>
    </source>
</evidence>
<organism evidence="2 3">
    <name type="scientific">Pleurodeles waltl</name>
    <name type="common">Iberian ribbed newt</name>
    <dbReference type="NCBI Taxonomy" id="8319"/>
    <lineage>
        <taxon>Eukaryota</taxon>
        <taxon>Metazoa</taxon>
        <taxon>Chordata</taxon>
        <taxon>Craniata</taxon>
        <taxon>Vertebrata</taxon>
        <taxon>Euteleostomi</taxon>
        <taxon>Amphibia</taxon>
        <taxon>Batrachia</taxon>
        <taxon>Caudata</taxon>
        <taxon>Salamandroidea</taxon>
        <taxon>Salamandridae</taxon>
        <taxon>Pleurodelinae</taxon>
        <taxon>Pleurodeles</taxon>
    </lineage>
</organism>
<protein>
    <submittedName>
        <fullName evidence="2">Uncharacterized protein</fullName>
    </submittedName>
</protein>
<dbReference type="EMBL" id="JANPWB010000009">
    <property type="protein sequence ID" value="KAJ1156364.1"/>
    <property type="molecule type" value="Genomic_DNA"/>
</dbReference>
<name>A0AAV7RYR3_PLEWA</name>
<sequence length="117" mass="12744">MVRRPPVNACDWTGEEAGLVEGGGRARTTQRRRCFPLPVVLVSRWSEVRSLLRPRTRRRGAFIPQGNPGRGLGATGRPPRSTTGGVGAAWPPLRAEAAGSPRLPPYLLFTVTELTFI</sequence>
<keyword evidence="3" id="KW-1185">Reference proteome</keyword>
<comment type="caution">
    <text evidence="2">The sequence shown here is derived from an EMBL/GenBank/DDBJ whole genome shotgun (WGS) entry which is preliminary data.</text>
</comment>
<dbReference type="AlphaFoldDB" id="A0AAV7RYR3"/>
<evidence type="ECO:0000256" key="1">
    <source>
        <dbReference type="SAM" id="MobiDB-lite"/>
    </source>
</evidence>
<proteinExistence type="predicted"/>
<dbReference type="Proteomes" id="UP001066276">
    <property type="component" value="Chromosome 5"/>
</dbReference>
<gene>
    <name evidence="2" type="ORF">NDU88_009086</name>
</gene>
<evidence type="ECO:0000313" key="3">
    <source>
        <dbReference type="Proteomes" id="UP001066276"/>
    </source>
</evidence>
<reference evidence="2" key="1">
    <citation type="journal article" date="2022" name="bioRxiv">
        <title>Sequencing and chromosome-scale assembly of the giantPleurodeles waltlgenome.</title>
        <authorList>
            <person name="Brown T."/>
            <person name="Elewa A."/>
            <person name="Iarovenko S."/>
            <person name="Subramanian E."/>
            <person name="Araus A.J."/>
            <person name="Petzold A."/>
            <person name="Susuki M."/>
            <person name="Suzuki K.-i.T."/>
            <person name="Hayashi T."/>
            <person name="Toyoda A."/>
            <person name="Oliveira C."/>
            <person name="Osipova E."/>
            <person name="Leigh N.D."/>
            <person name="Simon A."/>
            <person name="Yun M.H."/>
        </authorList>
    </citation>
    <scope>NUCLEOTIDE SEQUENCE</scope>
    <source>
        <strain evidence="2">20211129_DDA</strain>
        <tissue evidence="2">Liver</tissue>
    </source>
</reference>